<dbReference type="Proteomes" id="UP000681720">
    <property type="component" value="Unassembled WGS sequence"/>
</dbReference>
<dbReference type="InterPro" id="IPR036188">
    <property type="entry name" value="FAD/NAD-bd_sf"/>
</dbReference>
<dbReference type="InterPro" id="IPR004099">
    <property type="entry name" value="Pyr_nucl-diS_OxRdtase_dimer"/>
</dbReference>
<dbReference type="PANTHER" id="PTHR42737:SF2">
    <property type="entry name" value="GLUTATHIONE REDUCTASE"/>
    <property type="match status" value="1"/>
</dbReference>
<dbReference type="SUPFAM" id="SSF51905">
    <property type="entry name" value="FAD/NAD(P)-binding domain"/>
    <property type="match status" value="1"/>
</dbReference>
<keyword evidence="3" id="KW-0285">Flavoprotein</keyword>
<dbReference type="GO" id="GO:0050660">
    <property type="term" value="F:flavin adenine dinucleotide binding"/>
    <property type="evidence" value="ECO:0007669"/>
    <property type="project" value="InterPro"/>
</dbReference>
<keyword evidence="7" id="KW-0676">Redox-active center</keyword>
<evidence type="ECO:0000259" key="9">
    <source>
        <dbReference type="Pfam" id="PF07992"/>
    </source>
</evidence>
<keyword evidence="5" id="KW-0560">Oxidoreductase</keyword>
<reference evidence="10" key="1">
    <citation type="submission" date="2021-02" db="EMBL/GenBank/DDBJ databases">
        <authorList>
            <person name="Nowell W R."/>
        </authorList>
    </citation>
    <scope>NUCLEOTIDE SEQUENCE</scope>
</reference>
<comment type="caution">
    <text evidence="10">The sequence shown here is derived from an EMBL/GenBank/DDBJ whole genome shotgun (WGS) entry which is preliminary data.</text>
</comment>
<dbReference type="SUPFAM" id="SSF55424">
    <property type="entry name" value="FAD/NAD-linked reductases, dimerisation (C-terminal) domain"/>
    <property type="match status" value="1"/>
</dbReference>
<accession>A0A8S3JP64</accession>
<evidence type="ECO:0000313" key="11">
    <source>
        <dbReference type="Proteomes" id="UP000681720"/>
    </source>
</evidence>
<evidence type="ECO:0000256" key="2">
    <source>
        <dbReference type="ARBA" id="ARBA00007532"/>
    </source>
</evidence>
<dbReference type="GO" id="GO:0045454">
    <property type="term" value="P:cell redox homeostasis"/>
    <property type="evidence" value="ECO:0007669"/>
    <property type="project" value="InterPro"/>
</dbReference>
<protein>
    <recommendedName>
        <fullName evidence="12">Glutathione reductase</fullName>
    </recommendedName>
</protein>
<evidence type="ECO:0000259" key="8">
    <source>
        <dbReference type="Pfam" id="PF02852"/>
    </source>
</evidence>
<feature type="domain" description="Pyridine nucleotide-disulphide oxidoreductase dimerisation" evidence="8">
    <location>
        <begin position="90"/>
        <end position="198"/>
    </location>
</feature>
<evidence type="ECO:0000256" key="4">
    <source>
        <dbReference type="ARBA" id="ARBA00022827"/>
    </source>
</evidence>
<evidence type="ECO:0000256" key="5">
    <source>
        <dbReference type="ARBA" id="ARBA00023002"/>
    </source>
</evidence>
<proteinExistence type="inferred from homology"/>
<evidence type="ECO:0000256" key="1">
    <source>
        <dbReference type="ARBA" id="ARBA00001974"/>
    </source>
</evidence>
<feature type="non-terminal residue" evidence="10">
    <location>
        <position position="205"/>
    </location>
</feature>
<dbReference type="InterPro" id="IPR016156">
    <property type="entry name" value="FAD/NAD-linked_Rdtase_dimer_sf"/>
</dbReference>
<dbReference type="GO" id="GO:0034599">
    <property type="term" value="P:cellular response to oxidative stress"/>
    <property type="evidence" value="ECO:0007669"/>
    <property type="project" value="TreeGrafter"/>
</dbReference>
<dbReference type="InterPro" id="IPR046952">
    <property type="entry name" value="GSHR/TRXR-like"/>
</dbReference>
<dbReference type="PRINTS" id="PR00368">
    <property type="entry name" value="FADPNR"/>
</dbReference>
<dbReference type="AlphaFoldDB" id="A0A8S3JP64"/>
<dbReference type="GO" id="GO:0006749">
    <property type="term" value="P:glutathione metabolic process"/>
    <property type="evidence" value="ECO:0007669"/>
    <property type="project" value="TreeGrafter"/>
</dbReference>
<evidence type="ECO:0000256" key="7">
    <source>
        <dbReference type="ARBA" id="ARBA00023284"/>
    </source>
</evidence>
<dbReference type="GO" id="GO:0004362">
    <property type="term" value="F:glutathione-disulfide reductase (NADPH) activity"/>
    <property type="evidence" value="ECO:0007669"/>
    <property type="project" value="TreeGrafter"/>
</dbReference>
<evidence type="ECO:0000313" key="10">
    <source>
        <dbReference type="EMBL" id="CAF5218983.1"/>
    </source>
</evidence>
<dbReference type="Gene3D" id="3.50.50.60">
    <property type="entry name" value="FAD/NAD(P)-binding domain"/>
    <property type="match status" value="1"/>
</dbReference>
<organism evidence="10 11">
    <name type="scientific">Rotaria magnacalcarata</name>
    <dbReference type="NCBI Taxonomy" id="392030"/>
    <lineage>
        <taxon>Eukaryota</taxon>
        <taxon>Metazoa</taxon>
        <taxon>Spiralia</taxon>
        <taxon>Gnathifera</taxon>
        <taxon>Rotifera</taxon>
        <taxon>Eurotatoria</taxon>
        <taxon>Bdelloidea</taxon>
        <taxon>Philodinida</taxon>
        <taxon>Philodinidae</taxon>
        <taxon>Rotaria</taxon>
    </lineage>
</organism>
<sequence>MDTNLVMFAIGRHPNTYNIGLDKAGIKTDDNGVIKVDDYSQTTMPNIYAVGDCTDRKALTPVAIQEGHYLANMLFGNQQPRKVDYATVGTTVFSEPAIGTCGLTEQQARETYGVDGYDVYESTFKPMFVQLSKRDRKSYVKLIVDRNGQQRVVGIHLMDHAAPEIIQMCSVALRAGATKDLFDHTIGIHPTSAEEIVQIRTKREK</sequence>
<evidence type="ECO:0000256" key="3">
    <source>
        <dbReference type="ARBA" id="ARBA00022630"/>
    </source>
</evidence>
<comment type="cofactor">
    <cofactor evidence="1">
        <name>FAD</name>
        <dbReference type="ChEBI" id="CHEBI:57692"/>
    </cofactor>
</comment>
<gene>
    <name evidence="10" type="ORF">GIL414_LOCUS83241</name>
</gene>
<name>A0A8S3JP64_9BILA</name>
<feature type="domain" description="FAD/NAD(P)-binding" evidence="9">
    <location>
        <begin position="2"/>
        <end position="67"/>
    </location>
</feature>
<dbReference type="PRINTS" id="PR00411">
    <property type="entry name" value="PNDRDTASEI"/>
</dbReference>
<dbReference type="Pfam" id="PF02852">
    <property type="entry name" value="Pyr_redox_dim"/>
    <property type="match status" value="1"/>
</dbReference>
<dbReference type="Pfam" id="PF07992">
    <property type="entry name" value="Pyr_redox_2"/>
    <property type="match status" value="1"/>
</dbReference>
<dbReference type="InterPro" id="IPR023753">
    <property type="entry name" value="FAD/NAD-binding_dom"/>
</dbReference>
<keyword evidence="6" id="KW-1015">Disulfide bond</keyword>
<dbReference type="GO" id="GO:0005829">
    <property type="term" value="C:cytosol"/>
    <property type="evidence" value="ECO:0007669"/>
    <property type="project" value="TreeGrafter"/>
</dbReference>
<evidence type="ECO:0008006" key="12">
    <source>
        <dbReference type="Google" id="ProtNLM"/>
    </source>
</evidence>
<dbReference type="Gene3D" id="3.30.390.30">
    <property type="match status" value="1"/>
</dbReference>
<dbReference type="GO" id="GO:0005739">
    <property type="term" value="C:mitochondrion"/>
    <property type="evidence" value="ECO:0007669"/>
    <property type="project" value="TreeGrafter"/>
</dbReference>
<keyword evidence="4" id="KW-0274">FAD</keyword>
<dbReference type="PANTHER" id="PTHR42737">
    <property type="entry name" value="GLUTATHIONE REDUCTASE"/>
    <property type="match status" value="1"/>
</dbReference>
<comment type="similarity">
    <text evidence="2">Belongs to the class-I pyridine nucleotide-disulfide oxidoreductase family.</text>
</comment>
<evidence type="ECO:0000256" key="6">
    <source>
        <dbReference type="ARBA" id="ARBA00023157"/>
    </source>
</evidence>
<dbReference type="EMBL" id="CAJOBJ010362476">
    <property type="protein sequence ID" value="CAF5218983.1"/>
    <property type="molecule type" value="Genomic_DNA"/>
</dbReference>